<dbReference type="InterPro" id="IPR027417">
    <property type="entry name" value="P-loop_NTPase"/>
</dbReference>
<keyword evidence="3" id="KW-0067">ATP-binding</keyword>
<dbReference type="Pfam" id="PF00225">
    <property type="entry name" value="Kinesin"/>
    <property type="match status" value="1"/>
</dbReference>
<keyword evidence="3" id="KW-0547">Nucleotide-binding</keyword>
<feature type="binding site" evidence="3">
    <location>
        <begin position="223"/>
        <end position="230"/>
    </location>
    <ligand>
        <name>ATP</name>
        <dbReference type="ChEBI" id="CHEBI:30616"/>
    </ligand>
</feature>
<dbReference type="InterPro" id="IPR036961">
    <property type="entry name" value="Kinesin_motor_dom_sf"/>
</dbReference>
<name>A0AAW1SPE6_9CHLO</name>
<dbReference type="AlphaFoldDB" id="A0AAW1SPE6"/>
<dbReference type="GO" id="GO:0007018">
    <property type="term" value="P:microtubule-based movement"/>
    <property type="evidence" value="ECO:0007669"/>
    <property type="project" value="InterPro"/>
</dbReference>
<feature type="compositionally biased region" description="Basic and acidic residues" evidence="4">
    <location>
        <begin position="41"/>
        <end position="59"/>
    </location>
</feature>
<dbReference type="PANTHER" id="PTHR47968">
    <property type="entry name" value="CENTROMERE PROTEIN E"/>
    <property type="match status" value="1"/>
</dbReference>
<gene>
    <name evidence="6" type="ORF">WJX84_010507</name>
</gene>
<dbReference type="Proteomes" id="UP001485043">
    <property type="component" value="Unassembled WGS sequence"/>
</dbReference>
<dbReference type="PRINTS" id="PR00380">
    <property type="entry name" value="KINESINHEAVY"/>
</dbReference>
<dbReference type="GO" id="GO:0005524">
    <property type="term" value="F:ATP binding"/>
    <property type="evidence" value="ECO:0007669"/>
    <property type="project" value="UniProtKB-UniRule"/>
</dbReference>
<dbReference type="SUPFAM" id="SSF52540">
    <property type="entry name" value="P-loop containing nucleoside triphosphate hydrolases"/>
    <property type="match status" value="1"/>
</dbReference>
<evidence type="ECO:0000256" key="1">
    <source>
        <dbReference type="ARBA" id="ARBA00023054"/>
    </source>
</evidence>
<dbReference type="PROSITE" id="PS50067">
    <property type="entry name" value="KINESIN_MOTOR_2"/>
    <property type="match status" value="1"/>
</dbReference>
<evidence type="ECO:0000259" key="5">
    <source>
        <dbReference type="PROSITE" id="PS50067"/>
    </source>
</evidence>
<keyword evidence="7" id="KW-1185">Reference proteome</keyword>
<keyword evidence="2 3" id="KW-0505">Motor protein</keyword>
<feature type="domain" description="Kinesin motor" evidence="5">
    <location>
        <begin position="152"/>
        <end position="366"/>
    </location>
</feature>
<evidence type="ECO:0000256" key="3">
    <source>
        <dbReference type="PROSITE-ProRule" id="PRU00283"/>
    </source>
</evidence>
<feature type="region of interest" description="Disordered" evidence="4">
    <location>
        <begin position="37"/>
        <end position="60"/>
    </location>
</feature>
<keyword evidence="1" id="KW-0175">Coiled coil</keyword>
<comment type="similarity">
    <text evidence="3">Belongs to the TRAFAC class myosin-kinesin ATPase superfamily. Kinesin family.</text>
</comment>
<evidence type="ECO:0000313" key="7">
    <source>
        <dbReference type="Proteomes" id="UP001485043"/>
    </source>
</evidence>
<dbReference type="InterPro" id="IPR027640">
    <property type="entry name" value="Kinesin-like_fam"/>
</dbReference>
<evidence type="ECO:0000256" key="4">
    <source>
        <dbReference type="SAM" id="MobiDB-lite"/>
    </source>
</evidence>
<comment type="caution">
    <text evidence="6">The sequence shown here is derived from an EMBL/GenBank/DDBJ whole genome shotgun (WGS) entry which is preliminary data.</text>
</comment>
<accession>A0AAW1SPE6</accession>
<proteinExistence type="inferred from homology"/>
<dbReference type="PANTHER" id="PTHR47968:SF75">
    <property type="entry name" value="CENTROMERE-ASSOCIATED PROTEIN E"/>
    <property type="match status" value="1"/>
</dbReference>
<sequence length="366" mass="40225">MALARVLAARLSLPQASLTEHCFRHIPAGTRLVAGQAGAGEYKRGSQDIHDDSADEHNSSDTNDFVKNAASAPFHEAIRSAKIMTGQQKGFSKDDMAPAGNITQARHTNHDKEALYEDTLKKAKSKWQDHTVVESYKHAYDAPEAATATTVRQQFIPHARPQTAKANASQEAARQQQLYSDHAFAFDNVFSETSTTDEIYATCVAGIVEAAFAGINGAILTYGQTGSGKTYTLLGYGDVPGIVGLAVARICSFAQKSPDEVHLRISMLEIYKERIRDLLPEPNSKQSSLKVQDDPLAGVVVKGLTQHRVDDLRTIMQHLHQGNRRRQTASHNMNETSSRSHAIFQVDVEYVSVVRWVGVDDWDGIK</sequence>
<evidence type="ECO:0000256" key="2">
    <source>
        <dbReference type="ARBA" id="ARBA00023175"/>
    </source>
</evidence>
<evidence type="ECO:0000313" key="6">
    <source>
        <dbReference type="EMBL" id="KAK9849375.1"/>
    </source>
</evidence>
<organism evidence="6 7">
    <name type="scientific">Apatococcus fuscideae</name>
    <dbReference type="NCBI Taxonomy" id="2026836"/>
    <lineage>
        <taxon>Eukaryota</taxon>
        <taxon>Viridiplantae</taxon>
        <taxon>Chlorophyta</taxon>
        <taxon>core chlorophytes</taxon>
        <taxon>Trebouxiophyceae</taxon>
        <taxon>Chlorellales</taxon>
        <taxon>Chlorellaceae</taxon>
        <taxon>Apatococcus</taxon>
    </lineage>
</organism>
<dbReference type="EMBL" id="JALJOV010001346">
    <property type="protein sequence ID" value="KAK9849375.1"/>
    <property type="molecule type" value="Genomic_DNA"/>
</dbReference>
<dbReference type="InterPro" id="IPR001752">
    <property type="entry name" value="Kinesin_motor_dom"/>
</dbReference>
<dbReference type="Gene3D" id="3.40.850.10">
    <property type="entry name" value="Kinesin motor domain"/>
    <property type="match status" value="1"/>
</dbReference>
<dbReference type="GO" id="GO:0008017">
    <property type="term" value="F:microtubule binding"/>
    <property type="evidence" value="ECO:0007669"/>
    <property type="project" value="InterPro"/>
</dbReference>
<dbReference type="SMART" id="SM00129">
    <property type="entry name" value="KISc"/>
    <property type="match status" value="1"/>
</dbReference>
<reference evidence="6 7" key="1">
    <citation type="journal article" date="2024" name="Nat. Commun.">
        <title>Phylogenomics reveals the evolutionary origins of lichenization in chlorophyte algae.</title>
        <authorList>
            <person name="Puginier C."/>
            <person name="Libourel C."/>
            <person name="Otte J."/>
            <person name="Skaloud P."/>
            <person name="Haon M."/>
            <person name="Grisel S."/>
            <person name="Petersen M."/>
            <person name="Berrin J.G."/>
            <person name="Delaux P.M."/>
            <person name="Dal Grande F."/>
            <person name="Keller J."/>
        </authorList>
    </citation>
    <scope>NUCLEOTIDE SEQUENCE [LARGE SCALE GENOMIC DNA]</scope>
    <source>
        <strain evidence="6 7">SAG 2523</strain>
    </source>
</reference>
<dbReference type="GO" id="GO:0003777">
    <property type="term" value="F:microtubule motor activity"/>
    <property type="evidence" value="ECO:0007669"/>
    <property type="project" value="InterPro"/>
</dbReference>
<protein>
    <recommendedName>
        <fullName evidence="5">Kinesin motor domain-containing protein</fullName>
    </recommendedName>
</protein>